<organism evidence="2 3">
    <name type="scientific">Trichogramma brassicae</name>
    <dbReference type="NCBI Taxonomy" id="86971"/>
    <lineage>
        <taxon>Eukaryota</taxon>
        <taxon>Metazoa</taxon>
        <taxon>Ecdysozoa</taxon>
        <taxon>Arthropoda</taxon>
        <taxon>Hexapoda</taxon>
        <taxon>Insecta</taxon>
        <taxon>Pterygota</taxon>
        <taxon>Neoptera</taxon>
        <taxon>Endopterygota</taxon>
        <taxon>Hymenoptera</taxon>
        <taxon>Apocrita</taxon>
        <taxon>Proctotrupomorpha</taxon>
        <taxon>Chalcidoidea</taxon>
        <taxon>Trichogrammatidae</taxon>
        <taxon>Trichogramma</taxon>
    </lineage>
</organism>
<gene>
    <name evidence="2" type="ORF">TBRA_LOCUS12974</name>
</gene>
<dbReference type="AlphaFoldDB" id="A0A6H5IW13"/>
<reference evidence="2 3" key="1">
    <citation type="submission" date="2020-02" db="EMBL/GenBank/DDBJ databases">
        <authorList>
            <person name="Ferguson B K."/>
        </authorList>
    </citation>
    <scope>NUCLEOTIDE SEQUENCE [LARGE SCALE GENOMIC DNA]</scope>
</reference>
<feature type="compositionally biased region" description="Low complexity" evidence="1">
    <location>
        <begin position="74"/>
        <end position="88"/>
    </location>
</feature>
<accession>A0A6H5IW13</accession>
<evidence type="ECO:0000313" key="3">
    <source>
        <dbReference type="Proteomes" id="UP000479190"/>
    </source>
</evidence>
<keyword evidence="3" id="KW-1185">Reference proteome</keyword>
<feature type="compositionally biased region" description="Polar residues" evidence="1">
    <location>
        <begin position="361"/>
        <end position="370"/>
    </location>
</feature>
<protein>
    <submittedName>
        <fullName evidence="2">Uncharacterized protein</fullName>
    </submittedName>
</protein>
<evidence type="ECO:0000256" key="1">
    <source>
        <dbReference type="SAM" id="MobiDB-lite"/>
    </source>
</evidence>
<proteinExistence type="predicted"/>
<name>A0A6H5IW13_9HYME</name>
<dbReference type="OrthoDB" id="10252754at2759"/>
<feature type="non-terminal residue" evidence="2">
    <location>
        <position position="746"/>
    </location>
</feature>
<dbReference type="Proteomes" id="UP000479190">
    <property type="component" value="Unassembled WGS sequence"/>
</dbReference>
<evidence type="ECO:0000313" key="2">
    <source>
        <dbReference type="EMBL" id="CAB0041298.1"/>
    </source>
</evidence>
<feature type="region of interest" description="Disordered" evidence="1">
    <location>
        <begin position="68"/>
        <end position="90"/>
    </location>
</feature>
<feature type="region of interest" description="Disordered" evidence="1">
    <location>
        <begin position="327"/>
        <end position="372"/>
    </location>
</feature>
<feature type="compositionally biased region" description="Polar residues" evidence="1">
    <location>
        <begin position="329"/>
        <end position="353"/>
    </location>
</feature>
<sequence length="746" mass="83849">MHSVFLHIYSERIKTTAISTFIHFAVFINYEEAVFLTRPTLAAQFFEAIKIAYRSKCSSSAATPASRSWRKSHSSTARGGSTSSSPGSIQDNFEKNRMLAEFCSYFGRKMLPVEIKTIPISRADALPHRITFRDQAGVQLNHGAGEGVGIGTAIRLALETLGHCPSYHNRAVTDCGPARGRSCFPHSATHTGAARSVLGNHNSNTYSNELMQLKKAITHQFQKIQIINVPSIYFCAIYGYKILKIYGIEEIDDLTKKSERRKTLFFTVLFYVCCNTKFNAVFRYKSVANFRAAQHSHDEVRSENHTHKRVPDAGAKAQLERMMAPEARTTLTRSQQKGVSTTHGDSQGSAGSENHTHKISSRNAQLTPASPKQCLTADTGPHLIFSTDFLTSEKRSIVIIDEPLPNIFNIEGESTLMALCLRLSSSTAFTFCATLHSCLLDLSKDISNITRTRLLYQQKTTNHFHIKYTFLSYTPNKFSGPFPMILFFSKPVFSDHLTLCKVKKFLHLKILEKTHWACSSLDLTSDHSPVTIVIDTPLKSTLRTKQKTNWTKFKEIVQKKVHCNMPLRTAENLERSVEEFNTILRLAVTEATTTTATPSTYQPAGPGTSHLARGLKTQETQTPARIVFFKLVTSNMVFSKFLKIASFRVNQIFWRSVKQNFRLNQNTYKGSLSSAGHRSLPNLFGGLLVHNNEAPYGYFIPMGPGKSYRAEKTKTFIKITNYARESVTFNKHMGHSPTFLKKCARR</sequence>
<dbReference type="EMBL" id="CADCXV010001105">
    <property type="protein sequence ID" value="CAB0041298.1"/>
    <property type="molecule type" value="Genomic_DNA"/>
</dbReference>